<feature type="transmembrane region" description="Helical" evidence="23">
    <location>
        <begin position="402"/>
        <end position="431"/>
    </location>
</feature>
<feature type="transmembrane region" description="Helical" evidence="23">
    <location>
        <begin position="40"/>
        <end position="64"/>
    </location>
</feature>
<evidence type="ECO:0000256" key="22">
    <source>
        <dbReference type="ARBA" id="ARBA00047826"/>
    </source>
</evidence>
<dbReference type="InterPro" id="IPR001171">
    <property type="entry name" value="ERG24_DHCR-like"/>
</dbReference>
<evidence type="ECO:0000256" key="12">
    <source>
        <dbReference type="ARBA" id="ARBA00023002"/>
    </source>
</evidence>
<dbReference type="PANTHER" id="PTHR21257">
    <property type="entry name" value="DELTA(14)-STEROL REDUCTASE"/>
    <property type="match status" value="1"/>
</dbReference>
<evidence type="ECO:0000256" key="5">
    <source>
        <dbReference type="ARBA" id="ARBA00022548"/>
    </source>
</evidence>
<dbReference type="PROSITE" id="PS01017">
    <property type="entry name" value="STEROL_REDUCT_1"/>
    <property type="match status" value="1"/>
</dbReference>
<evidence type="ECO:0000256" key="1">
    <source>
        <dbReference type="ARBA" id="ARBA00004477"/>
    </source>
</evidence>
<feature type="transmembrane region" description="Helical" evidence="23">
    <location>
        <begin position="138"/>
        <end position="158"/>
    </location>
</feature>
<evidence type="ECO:0000256" key="16">
    <source>
        <dbReference type="ARBA" id="ARBA00023166"/>
    </source>
</evidence>
<keyword evidence="9" id="KW-0521">NADP</keyword>
<keyword evidence="11 23" id="KW-1133">Transmembrane helix</keyword>
<feature type="transmembrane region" description="Helical" evidence="23">
    <location>
        <begin position="170"/>
        <end position="187"/>
    </location>
</feature>
<dbReference type="GO" id="GO:0016132">
    <property type="term" value="P:brassinosteroid biosynthetic process"/>
    <property type="evidence" value="ECO:0007669"/>
    <property type="project" value="TreeGrafter"/>
</dbReference>
<evidence type="ECO:0000256" key="9">
    <source>
        <dbReference type="ARBA" id="ARBA00022857"/>
    </source>
</evidence>
<evidence type="ECO:0000256" key="21">
    <source>
        <dbReference type="ARBA" id="ARBA00047795"/>
    </source>
</evidence>
<evidence type="ECO:0000256" key="18">
    <source>
        <dbReference type="ARBA" id="ARBA00038851"/>
    </source>
</evidence>
<comment type="subcellular location">
    <subcellularLocation>
        <location evidence="1">Endoplasmic reticulum membrane</location>
        <topology evidence="1">Multi-pass membrane protein</topology>
    </subcellularLocation>
</comment>
<keyword evidence="7" id="KW-0152">Cholesterol biosynthesis</keyword>
<evidence type="ECO:0000256" key="20">
    <source>
        <dbReference type="ARBA" id="ARBA00042688"/>
    </source>
</evidence>
<gene>
    <name evidence="24" type="ORF">BDV29DRAFT_199353</name>
</gene>
<evidence type="ECO:0000256" key="4">
    <source>
        <dbReference type="ARBA" id="ARBA00022516"/>
    </source>
</evidence>
<keyword evidence="15 23" id="KW-0472">Membrane</keyword>
<name>A0A5N5X8T3_9EURO</name>
<proteinExistence type="inferred from homology"/>
<dbReference type="GO" id="GO:0006695">
    <property type="term" value="P:cholesterol biosynthetic process"/>
    <property type="evidence" value="ECO:0007669"/>
    <property type="project" value="UniProtKB-KW"/>
</dbReference>
<accession>A0A5N5X8T3</accession>
<evidence type="ECO:0000256" key="15">
    <source>
        <dbReference type="ARBA" id="ARBA00023136"/>
    </source>
</evidence>
<feature type="transmembrane region" description="Helical" evidence="23">
    <location>
        <begin position="99"/>
        <end position="118"/>
    </location>
</feature>
<sequence>MSSPLSYILSRRKGENGIRLQTCQTQQGVFWGRRSSIAPFSGAVSAISLLIATPSIVIASCVALEHFDGGILDMLSVLWHDGFGSFTARYFPSPTIGTFLAYIGWIASQAFLHTMLPGKSYTGQLTPGGNVLLYKINGLRTSIIIVVLFLLSGVAGLVDLSCIARSWPGILLASIIYGYLVSMVMYLKAHLAPSHIQDTRFSGSAIHDFFSGCELNPRWGRDWDIKLFHIGRPGMGGWMMIDISFAALQVQMHGFITNSMIIVLLLHGIYIVDFFWNEDWYLRTIDIHHDHFGFYLAWGSAVWLPVVYSIHTQFLAHHPVHLSSVNATLILVLGIAGYAIFRSANNQKLLTRLTEGNCMIFGRKAEVIRSSYTTSDGAIHKSLLLCSGWWGYTRHANYAGDILMAFAFCAPCGVTHLLPWTYFIYLTLLLINRCFRDEARCLAKYGEDWKRYCQRVRWRFCPGLF</sequence>
<evidence type="ECO:0000256" key="11">
    <source>
        <dbReference type="ARBA" id="ARBA00022989"/>
    </source>
</evidence>
<keyword evidence="8" id="KW-0256">Endoplasmic reticulum</keyword>
<organism evidence="24 25">
    <name type="scientific">Aspergillus leporis</name>
    <dbReference type="NCBI Taxonomy" id="41062"/>
    <lineage>
        <taxon>Eukaryota</taxon>
        <taxon>Fungi</taxon>
        <taxon>Dikarya</taxon>
        <taxon>Ascomycota</taxon>
        <taxon>Pezizomycotina</taxon>
        <taxon>Eurotiomycetes</taxon>
        <taxon>Eurotiomycetidae</taxon>
        <taxon>Eurotiales</taxon>
        <taxon>Aspergillaceae</taxon>
        <taxon>Aspergillus</taxon>
        <taxon>Aspergillus subgen. Circumdati</taxon>
    </lineage>
</organism>
<dbReference type="GO" id="GO:0005789">
    <property type="term" value="C:endoplasmic reticulum membrane"/>
    <property type="evidence" value="ECO:0007669"/>
    <property type="project" value="UniProtKB-SubCell"/>
</dbReference>
<keyword evidence="5" id="KW-0153">Cholesterol metabolism</keyword>
<dbReference type="InterPro" id="IPR018083">
    <property type="entry name" value="Sterol_reductase_CS"/>
</dbReference>
<evidence type="ECO:0000256" key="14">
    <source>
        <dbReference type="ARBA" id="ARBA00023098"/>
    </source>
</evidence>
<evidence type="ECO:0000256" key="23">
    <source>
        <dbReference type="RuleBase" id="RU369120"/>
    </source>
</evidence>
<keyword evidence="10 23" id="KW-0752">Steroid biosynthesis</keyword>
<evidence type="ECO:0000256" key="10">
    <source>
        <dbReference type="ARBA" id="ARBA00022955"/>
    </source>
</evidence>
<dbReference type="Gene3D" id="1.20.120.1630">
    <property type="match status" value="1"/>
</dbReference>
<keyword evidence="25" id="KW-1185">Reference proteome</keyword>
<keyword evidence="17 23" id="KW-0753">Steroid metabolism</keyword>
<dbReference type="PANTHER" id="PTHR21257:SF38">
    <property type="entry name" value="7-DEHYDROCHOLESTEROL REDUCTASE"/>
    <property type="match status" value="1"/>
</dbReference>
<keyword evidence="12 23" id="KW-0560">Oxidoreductase</keyword>
<dbReference type="EMBL" id="ML732172">
    <property type="protein sequence ID" value="KAB8077161.1"/>
    <property type="molecule type" value="Genomic_DNA"/>
</dbReference>
<keyword evidence="4 23" id="KW-0444">Lipid biosynthesis</keyword>
<keyword evidence="13 23" id="KW-0756">Sterol biosynthesis</keyword>
<evidence type="ECO:0000256" key="19">
    <source>
        <dbReference type="ARBA" id="ARBA00039984"/>
    </source>
</evidence>
<comment type="catalytic activity">
    <reaction evidence="21">
        <text>cholesterol + NADP(+) = 7-dehydrocholesterol + NADPH + H(+)</text>
        <dbReference type="Rhea" id="RHEA:23984"/>
        <dbReference type="ChEBI" id="CHEBI:15378"/>
        <dbReference type="ChEBI" id="CHEBI:16113"/>
        <dbReference type="ChEBI" id="CHEBI:17759"/>
        <dbReference type="ChEBI" id="CHEBI:57783"/>
        <dbReference type="ChEBI" id="CHEBI:58349"/>
        <dbReference type="EC" id="1.3.1.21"/>
    </reaction>
    <physiologicalReaction direction="right-to-left" evidence="21">
        <dbReference type="Rhea" id="RHEA:23986"/>
    </physiologicalReaction>
</comment>
<feature type="transmembrane region" description="Helical" evidence="23">
    <location>
        <begin position="255"/>
        <end position="272"/>
    </location>
</feature>
<dbReference type="GO" id="GO:0047598">
    <property type="term" value="F:7-dehydrocholesterol reductase activity"/>
    <property type="evidence" value="ECO:0007669"/>
    <property type="project" value="UniProtKB-EC"/>
</dbReference>
<dbReference type="Pfam" id="PF01222">
    <property type="entry name" value="ERG4_ERG24"/>
    <property type="match status" value="1"/>
</dbReference>
<evidence type="ECO:0000313" key="24">
    <source>
        <dbReference type="EMBL" id="KAB8077161.1"/>
    </source>
</evidence>
<dbReference type="FunFam" id="1.20.120.1630:FF:000004">
    <property type="entry name" value="7-dehydrocholesterol reductase"/>
    <property type="match status" value="1"/>
</dbReference>
<evidence type="ECO:0000256" key="17">
    <source>
        <dbReference type="ARBA" id="ARBA00023221"/>
    </source>
</evidence>
<feature type="transmembrane region" description="Helical" evidence="23">
    <location>
        <begin position="322"/>
        <end position="341"/>
    </location>
</feature>
<evidence type="ECO:0000256" key="13">
    <source>
        <dbReference type="ARBA" id="ARBA00023011"/>
    </source>
</evidence>
<evidence type="ECO:0000256" key="3">
    <source>
        <dbReference type="ARBA" id="ARBA00005402"/>
    </source>
</evidence>
<dbReference type="OrthoDB" id="5326588at2759"/>
<dbReference type="Proteomes" id="UP000326565">
    <property type="component" value="Unassembled WGS sequence"/>
</dbReference>
<feature type="transmembrane region" description="Helical" evidence="23">
    <location>
        <begin position="292"/>
        <end position="310"/>
    </location>
</feature>
<comment type="pathway">
    <text evidence="2">Steroid biosynthesis; cholesterol biosynthesis.</text>
</comment>
<evidence type="ECO:0000256" key="2">
    <source>
        <dbReference type="ARBA" id="ARBA00004770"/>
    </source>
</evidence>
<evidence type="ECO:0000256" key="8">
    <source>
        <dbReference type="ARBA" id="ARBA00022824"/>
    </source>
</evidence>
<evidence type="ECO:0000256" key="6">
    <source>
        <dbReference type="ARBA" id="ARBA00022692"/>
    </source>
</evidence>
<feature type="non-terminal residue" evidence="24">
    <location>
        <position position="1"/>
    </location>
</feature>
<keyword evidence="6 23" id="KW-0812">Transmembrane</keyword>
<evidence type="ECO:0000313" key="25">
    <source>
        <dbReference type="Proteomes" id="UP000326565"/>
    </source>
</evidence>
<comment type="catalytic activity">
    <reaction evidence="22">
        <text>7-dehydrodesmosterol + NADPH + H(+) = desmosterol + NADP(+)</text>
        <dbReference type="Rhea" id="RHEA:46740"/>
        <dbReference type="ChEBI" id="CHEBI:15378"/>
        <dbReference type="ChEBI" id="CHEBI:17737"/>
        <dbReference type="ChEBI" id="CHEBI:27910"/>
        <dbReference type="ChEBI" id="CHEBI:57783"/>
        <dbReference type="ChEBI" id="CHEBI:58349"/>
    </reaction>
    <physiologicalReaction direction="left-to-right" evidence="22">
        <dbReference type="Rhea" id="RHEA:46741"/>
    </physiologicalReaction>
</comment>
<evidence type="ECO:0000256" key="7">
    <source>
        <dbReference type="ARBA" id="ARBA00022778"/>
    </source>
</evidence>
<keyword evidence="14 23" id="KW-0443">Lipid metabolism</keyword>
<dbReference type="EC" id="1.3.1.21" evidence="18"/>
<comment type="similarity">
    <text evidence="3 23">Belongs to the ERG4/ERG24 family.</text>
</comment>
<protein>
    <recommendedName>
        <fullName evidence="19">7-dehydrocholesterol reductase</fullName>
        <ecNumber evidence="18">1.3.1.21</ecNumber>
    </recommendedName>
    <alternativeName>
        <fullName evidence="20">Sterol Delta(7)-reductase</fullName>
    </alternativeName>
</protein>
<dbReference type="AlphaFoldDB" id="A0A5N5X8T3"/>
<keyword evidence="16 23" id="KW-1207">Sterol metabolism</keyword>
<reference evidence="24 25" key="1">
    <citation type="submission" date="2019-04" db="EMBL/GenBank/DDBJ databases">
        <title>Friends and foes A comparative genomics study of 23 Aspergillus species from section Flavi.</title>
        <authorList>
            <consortium name="DOE Joint Genome Institute"/>
            <person name="Kjaerbolling I."/>
            <person name="Vesth T."/>
            <person name="Frisvad J.C."/>
            <person name="Nybo J.L."/>
            <person name="Theobald S."/>
            <person name="Kildgaard S."/>
            <person name="Isbrandt T."/>
            <person name="Kuo A."/>
            <person name="Sato A."/>
            <person name="Lyhne E.K."/>
            <person name="Kogle M.E."/>
            <person name="Wiebenga A."/>
            <person name="Kun R.S."/>
            <person name="Lubbers R.J."/>
            <person name="Makela M.R."/>
            <person name="Barry K."/>
            <person name="Chovatia M."/>
            <person name="Clum A."/>
            <person name="Daum C."/>
            <person name="Haridas S."/>
            <person name="He G."/>
            <person name="LaButti K."/>
            <person name="Lipzen A."/>
            <person name="Mondo S."/>
            <person name="Riley R."/>
            <person name="Salamov A."/>
            <person name="Simmons B.A."/>
            <person name="Magnuson J.K."/>
            <person name="Henrissat B."/>
            <person name="Mortensen U.H."/>
            <person name="Larsen T.O."/>
            <person name="Devries R.P."/>
            <person name="Grigoriev I.V."/>
            <person name="Machida M."/>
            <person name="Baker S.E."/>
            <person name="Andersen M.R."/>
        </authorList>
    </citation>
    <scope>NUCLEOTIDE SEQUENCE [LARGE SCALE GENOMIC DNA]</scope>
    <source>
        <strain evidence="24 25">CBS 151.66</strain>
    </source>
</reference>